<organism evidence="2">
    <name type="scientific">uncultured Gemmatimonadota bacterium</name>
    <dbReference type="NCBI Taxonomy" id="203437"/>
    <lineage>
        <taxon>Bacteria</taxon>
        <taxon>Pseudomonadati</taxon>
        <taxon>Gemmatimonadota</taxon>
        <taxon>environmental samples</taxon>
    </lineage>
</organism>
<dbReference type="Pfam" id="PF03683">
    <property type="entry name" value="UPF0175"/>
    <property type="match status" value="2"/>
</dbReference>
<name>A0A6J4L178_9BACT</name>
<protein>
    <submittedName>
        <fullName evidence="2">Uncharacterized protein</fullName>
    </submittedName>
</protein>
<gene>
    <name evidence="2" type="ORF">AVDCRST_MAG89-1439</name>
</gene>
<sequence>MAFTISDKLLLATNLTEQEMAAEIATILYHRGQLPVAAAAEVARMGRLQFQHLLASRDVPVDWADPIDTHTGSGSRAAVVREDFLDPGDGLGAAIVPDEVLAAAGLTDSNLATELAVVLYEREKLSLGRAAEVAGMSKWVFNDLLAERNIPMHYDERELARDFATVRKLVAQ</sequence>
<comment type="similarity">
    <text evidence="1">Belongs to the UPF0175 family.</text>
</comment>
<dbReference type="InterPro" id="IPR005368">
    <property type="entry name" value="UPF0175"/>
</dbReference>
<evidence type="ECO:0000313" key="2">
    <source>
        <dbReference type="EMBL" id="CAA9316695.1"/>
    </source>
</evidence>
<dbReference type="AlphaFoldDB" id="A0A6J4L178"/>
<dbReference type="EMBL" id="CADCTV010000317">
    <property type="protein sequence ID" value="CAA9316695.1"/>
    <property type="molecule type" value="Genomic_DNA"/>
</dbReference>
<reference evidence="2" key="1">
    <citation type="submission" date="2020-02" db="EMBL/GenBank/DDBJ databases">
        <authorList>
            <person name="Meier V. D."/>
        </authorList>
    </citation>
    <scope>NUCLEOTIDE SEQUENCE</scope>
    <source>
        <strain evidence="2">AVDCRST_MAG89</strain>
    </source>
</reference>
<accession>A0A6J4L178</accession>
<dbReference type="PANTHER" id="PTHR37525:SF1">
    <property type="entry name" value="UPF0175 PROTEIN SSL1255"/>
    <property type="match status" value="1"/>
</dbReference>
<dbReference type="PANTHER" id="PTHR37525">
    <property type="entry name" value="UPF0175 PROTEIN SSL1255"/>
    <property type="match status" value="1"/>
</dbReference>
<proteinExistence type="inferred from homology"/>
<evidence type="ECO:0000256" key="1">
    <source>
        <dbReference type="ARBA" id="ARBA00005651"/>
    </source>
</evidence>
<dbReference type="InterPro" id="IPR052264">
    <property type="entry name" value="UPF0175_domain"/>
</dbReference>